<dbReference type="Proteomes" id="UP001144256">
    <property type="component" value="Unassembled WGS sequence"/>
</dbReference>
<evidence type="ECO:0000313" key="3">
    <source>
        <dbReference type="Proteomes" id="UP001144256"/>
    </source>
</evidence>
<evidence type="ECO:0008006" key="4">
    <source>
        <dbReference type="Google" id="ProtNLM"/>
    </source>
</evidence>
<dbReference type="EMBL" id="BRLB01000018">
    <property type="protein sequence ID" value="GKX31544.1"/>
    <property type="molecule type" value="Genomic_DNA"/>
</dbReference>
<name>A0A9W5YEF1_9FIRM</name>
<evidence type="ECO:0000256" key="1">
    <source>
        <dbReference type="SAM" id="Phobius"/>
    </source>
</evidence>
<accession>A0A9W5YEF1</accession>
<keyword evidence="1" id="KW-1133">Transmembrane helix</keyword>
<comment type="caution">
    <text evidence="2">The sequence shown here is derived from an EMBL/GenBank/DDBJ whole genome shotgun (WGS) entry which is preliminary data.</text>
</comment>
<proteinExistence type="predicted"/>
<keyword evidence="1" id="KW-0812">Transmembrane</keyword>
<protein>
    <recommendedName>
        <fullName evidence="4">Zincin peptidase</fullName>
    </recommendedName>
</protein>
<feature type="transmembrane region" description="Helical" evidence="1">
    <location>
        <begin position="61"/>
        <end position="82"/>
    </location>
</feature>
<reference evidence="2" key="1">
    <citation type="submission" date="2022-06" db="EMBL/GenBank/DDBJ databases">
        <title>Vallitalea longa sp. nov., an anaerobic bacterium isolated from marine sediment.</title>
        <authorList>
            <person name="Hirano S."/>
            <person name="Terahara T."/>
            <person name="Mori K."/>
            <person name="Hamada M."/>
            <person name="Matsumoto R."/>
            <person name="Kobayashi T."/>
        </authorList>
    </citation>
    <scope>NUCLEOTIDE SEQUENCE</scope>
    <source>
        <strain evidence="2">SH18-1</strain>
    </source>
</reference>
<gene>
    <name evidence="2" type="ORF">SH1V18_40240</name>
</gene>
<evidence type="ECO:0000313" key="2">
    <source>
        <dbReference type="EMBL" id="GKX31544.1"/>
    </source>
</evidence>
<sequence length="176" mass="19903">MFIPGIIISAVTFPGVIVHEFAHQLFCRISRVAIFDVRYFQFSNPSGYVIHEEPKEIYQHILISIGPFFLNTLLGAFIAMSSSIPVLDYNSGKPLDYLLLWLGISIAMHAFPSRQDANNIWYIIKSKKSNLATKIICFPLVVIIYIFSIGSIIWLDLLYGVSIVTLIPKLILKLLV</sequence>
<dbReference type="RefSeq" id="WP_281818683.1">
    <property type="nucleotide sequence ID" value="NZ_BRLB01000018.1"/>
</dbReference>
<keyword evidence="1" id="KW-0472">Membrane</keyword>
<organism evidence="2 3">
    <name type="scientific">Vallitalea longa</name>
    <dbReference type="NCBI Taxonomy" id="2936439"/>
    <lineage>
        <taxon>Bacteria</taxon>
        <taxon>Bacillati</taxon>
        <taxon>Bacillota</taxon>
        <taxon>Clostridia</taxon>
        <taxon>Lachnospirales</taxon>
        <taxon>Vallitaleaceae</taxon>
        <taxon>Vallitalea</taxon>
    </lineage>
</organism>
<keyword evidence="3" id="KW-1185">Reference proteome</keyword>
<feature type="transmembrane region" description="Helical" evidence="1">
    <location>
        <begin position="131"/>
        <end position="151"/>
    </location>
</feature>
<feature type="transmembrane region" description="Helical" evidence="1">
    <location>
        <begin position="94"/>
        <end position="111"/>
    </location>
</feature>
<dbReference type="AlphaFoldDB" id="A0A9W5YEF1"/>